<name>A0ABR4BF12_9LECA</name>
<evidence type="ECO:0008006" key="4">
    <source>
        <dbReference type="Google" id="ProtNLM"/>
    </source>
</evidence>
<feature type="compositionally biased region" description="Polar residues" evidence="1">
    <location>
        <begin position="361"/>
        <end position="373"/>
    </location>
</feature>
<evidence type="ECO:0000313" key="2">
    <source>
        <dbReference type="EMBL" id="KAL2056250.1"/>
    </source>
</evidence>
<comment type="caution">
    <text evidence="2">The sequence shown here is derived from an EMBL/GenBank/DDBJ whole genome shotgun (WGS) entry which is preliminary data.</text>
</comment>
<feature type="compositionally biased region" description="Polar residues" evidence="1">
    <location>
        <begin position="1"/>
        <end position="29"/>
    </location>
</feature>
<dbReference type="InterPro" id="IPR012677">
    <property type="entry name" value="Nucleotide-bd_a/b_plait_sf"/>
</dbReference>
<sequence>MDSAKSPQETSARRSSSGATQINAVTNEPITAARPSGFAYSHHQVRSPPGLNPAAPVFRSFQPQTPQISRRFRPTVEDEPDEDSPHFPQNDPYYPPPDTIWSPPQSPNQLHADAESSFGGHATLIQTMRSTPPKPRNYRGVSHPPARRLPVALPYGLFGPPALPNSSLPGFQDTEADLQAAKAAEAAEALANIRLDQQTHLARDNKGPGVNTTPQHTANQSFSDRDRAAPGPNTMAQKLANQSFLGRDRAVPEANTMVRDASLQSSMQESTYSSIRPCGEVAVSETDYSMPVTLQHQTHNFSQLASARRIHEWNNSVFDDRWVKTPAEMYHHGGRTNYVNTAESRRQSVSSRAERPVAQGSICQPSSQQNRDGINAHAESTAQETVETLSSITYNPGNERRHIRNVDRNPSSFLGHPESRQPTDTGLDRAVEMHSAYMALMPTAEERHKERKRIVPVPLEAARMATCVRELEKFSESIPLDITEPHVVHQYLCEHVFHERLPTPIQGPEGDRLTKYDGKLITLRALRDQLLADMDDLVAYVLSPAGEGFRLRAKERLANSSAEWTSSNTSTRGVDRSPSQPFDEQITAVKNHNFNRIQLQSQGETSFAMDIPVNQRRDLRPKTTIEEVVTQQNIYVDRYGSPEKNQEGGFEEADTMRKAYVERLRASTVSRAQGHRKNAFSSTAAPNLPAAREQNIPRAHHRRTTNTADAKQERTSATNPSSEPRADKNAGQTEPQPFLPFGVPAQYQYDAYPGMVFAAPGYHGQMPQIQPPWAQQHWAFQQQAAAFRHPVIAAGQPMTYGYPFWQPTFSEPAPGYLGNQHPMTVHSGYVPPPMPFGVNTIDPMSAQTRELPTAIIQNTEWQNRYGRQPAVVPDVPVLPYRPGSDTMYPRSTGTASVRFQNLTRDDPPSRHVATAEENVPFAEIARNSQPGKWGVVKVCNIPYDLTKAALLNFLGPHAKIITADLGPAVHIIMDRSTGKTMDCYVEFFSTPDASACVNALNLRPTGQNRIGDRVVDIIMSSQDELLRELFPKAKMVTWEGAKPVIQKPPTGDMFNTGFKAFVSSEELGCLVRHAEQPHRSNYTQRSPQRTYEALISLLAKFPWSAVDYYTLATRTQIFQATRQILHILSINIRKSYTTPVTAFSSLSMHGGGQVSHGGVPLLTEQLLKDLLLAGLNAPGFSEKQRWELFDMSDYAKRQFRVSPLLQHWPFEVLGRKPHMEDDVVDFYAEVITNSPITTHPTTDSPFGSLHPVTENFDLDSQPMEKVGEMERKMLFAMMEAFITGDMGDEMMDVWAWCHGDLKEES</sequence>
<dbReference type="Gene3D" id="3.30.70.330">
    <property type="match status" value="1"/>
</dbReference>
<accession>A0ABR4BF12</accession>
<proteinExistence type="predicted"/>
<feature type="region of interest" description="Disordered" evidence="1">
    <location>
        <begin position="1"/>
        <end position="114"/>
    </location>
</feature>
<protein>
    <recommendedName>
        <fullName evidence="4">RRM domain-containing protein</fullName>
    </recommendedName>
</protein>
<feature type="region of interest" description="Disordered" evidence="1">
    <location>
        <begin position="341"/>
        <end position="373"/>
    </location>
</feature>
<evidence type="ECO:0000256" key="1">
    <source>
        <dbReference type="SAM" id="MobiDB-lite"/>
    </source>
</evidence>
<reference evidence="2 3" key="1">
    <citation type="submission" date="2024-09" db="EMBL/GenBank/DDBJ databases">
        <title>Rethinking Asexuality: The Enigmatic Case of Functional Sexual Genes in Lepraria (Stereocaulaceae).</title>
        <authorList>
            <person name="Doellman M."/>
            <person name="Sun Y."/>
            <person name="Barcenas-Pena A."/>
            <person name="Lumbsch H.T."/>
            <person name="Grewe F."/>
        </authorList>
    </citation>
    <scope>NUCLEOTIDE SEQUENCE [LARGE SCALE GENOMIC DNA]</scope>
    <source>
        <strain evidence="2 3">Grewe 0041</strain>
    </source>
</reference>
<dbReference type="SUPFAM" id="SSF54928">
    <property type="entry name" value="RNA-binding domain, RBD"/>
    <property type="match status" value="1"/>
</dbReference>
<feature type="compositionally biased region" description="Polar residues" evidence="1">
    <location>
        <begin position="341"/>
        <end position="351"/>
    </location>
</feature>
<feature type="region of interest" description="Disordered" evidence="1">
    <location>
        <begin position="668"/>
        <end position="739"/>
    </location>
</feature>
<dbReference type="InterPro" id="IPR035979">
    <property type="entry name" value="RBD_domain_sf"/>
</dbReference>
<gene>
    <name evidence="2" type="ORF">ABVK25_003273</name>
</gene>
<dbReference type="EMBL" id="JBHFEH010000008">
    <property type="protein sequence ID" value="KAL2056250.1"/>
    <property type="molecule type" value="Genomic_DNA"/>
</dbReference>
<feature type="region of interest" description="Disordered" evidence="1">
    <location>
        <begin position="560"/>
        <end position="581"/>
    </location>
</feature>
<keyword evidence="3" id="KW-1185">Reference proteome</keyword>
<organism evidence="2 3">
    <name type="scientific">Lepraria finkii</name>
    <dbReference type="NCBI Taxonomy" id="1340010"/>
    <lineage>
        <taxon>Eukaryota</taxon>
        <taxon>Fungi</taxon>
        <taxon>Dikarya</taxon>
        <taxon>Ascomycota</taxon>
        <taxon>Pezizomycotina</taxon>
        <taxon>Lecanoromycetes</taxon>
        <taxon>OSLEUM clade</taxon>
        <taxon>Lecanoromycetidae</taxon>
        <taxon>Lecanorales</taxon>
        <taxon>Lecanorineae</taxon>
        <taxon>Stereocaulaceae</taxon>
        <taxon>Lepraria</taxon>
    </lineage>
</organism>
<dbReference type="Proteomes" id="UP001590951">
    <property type="component" value="Unassembled WGS sequence"/>
</dbReference>
<feature type="region of interest" description="Disordered" evidence="1">
    <location>
        <begin position="202"/>
        <end position="234"/>
    </location>
</feature>
<feature type="compositionally biased region" description="Polar residues" evidence="1">
    <location>
        <begin position="210"/>
        <end position="222"/>
    </location>
</feature>
<feature type="compositionally biased region" description="Polar residues" evidence="1">
    <location>
        <begin position="705"/>
        <end position="722"/>
    </location>
</feature>
<evidence type="ECO:0000313" key="3">
    <source>
        <dbReference type="Proteomes" id="UP001590951"/>
    </source>
</evidence>